<dbReference type="PANTHER" id="PTHR45648">
    <property type="entry name" value="GDSL LIPASE/ACYLHYDROLASE FAMILY PROTEIN (AFU_ORTHOLOGUE AFUA_4G14700)"/>
    <property type="match status" value="1"/>
</dbReference>
<reference evidence="2 3" key="1">
    <citation type="submission" date="2015-07" db="EMBL/GenBank/DDBJ databases">
        <title>Isolation and Genomic Characterization of a Novel Halophilic Metal-Reducing Deltaproteobacterium from the Deep Subsurface.</title>
        <authorList>
            <person name="Badalamenti J.P."/>
            <person name="Summers Z.M."/>
            <person name="Gralnick J.A."/>
            <person name="Bond D.R."/>
        </authorList>
    </citation>
    <scope>NUCLEOTIDE SEQUENCE [LARGE SCALE GENOMIC DNA]</scope>
    <source>
        <strain evidence="2 3">WTL</strain>
    </source>
</reference>
<protein>
    <submittedName>
        <fullName evidence="2">Phospholipase/lecithinase/hemolysin</fullName>
    </submittedName>
</protein>
<keyword evidence="3" id="KW-1185">Reference proteome</keyword>
<accession>A0A0M4D607</accession>
<dbReference type="KEGG" id="des:DSOUD_1518"/>
<dbReference type="CDD" id="cd01846">
    <property type="entry name" value="fatty_acyltransferase_like"/>
    <property type="match status" value="1"/>
</dbReference>
<dbReference type="Gene3D" id="3.40.50.1110">
    <property type="entry name" value="SGNH hydrolase"/>
    <property type="match status" value="1"/>
</dbReference>
<evidence type="ECO:0000256" key="1">
    <source>
        <dbReference type="ARBA" id="ARBA00022801"/>
    </source>
</evidence>
<keyword evidence="1" id="KW-0378">Hydrolase</keyword>
<dbReference type="SUPFAM" id="SSF52266">
    <property type="entry name" value="SGNH hydrolase"/>
    <property type="match status" value="1"/>
</dbReference>
<dbReference type="InterPro" id="IPR036514">
    <property type="entry name" value="SGNH_hydro_sf"/>
</dbReference>
<dbReference type="AlphaFoldDB" id="A0A0M4D607"/>
<dbReference type="InterPro" id="IPR051058">
    <property type="entry name" value="GDSL_Est/Lipase"/>
</dbReference>
<dbReference type="PANTHER" id="PTHR45648:SF22">
    <property type="entry name" value="GDSL LIPASE_ACYLHYDROLASE FAMILY PROTEIN (AFU_ORTHOLOGUE AFUA_4G14700)"/>
    <property type="match status" value="1"/>
</dbReference>
<dbReference type="Pfam" id="PF00657">
    <property type="entry name" value="Lipase_GDSL"/>
    <property type="match status" value="1"/>
</dbReference>
<dbReference type="GO" id="GO:0016788">
    <property type="term" value="F:hydrolase activity, acting on ester bonds"/>
    <property type="evidence" value="ECO:0007669"/>
    <property type="project" value="InterPro"/>
</dbReference>
<dbReference type="RefSeq" id="WP_082351129.1">
    <property type="nucleotide sequence ID" value="NZ_CP010802.1"/>
</dbReference>
<evidence type="ECO:0000313" key="2">
    <source>
        <dbReference type="EMBL" id="ALC16297.1"/>
    </source>
</evidence>
<dbReference type="InterPro" id="IPR001087">
    <property type="entry name" value="GDSL"/>
</dbReference>
<dbReference type="EMBL" id="CP010802">
    <property type="protein sequence ID" value="ALC16297.1"/>
    <property type="molecule type" value="Genomic_DNA"/>
</dbReference>
<dbReference type="PATRIC" id="fig|1603606.3.peg.1651"/>
<evidence type="ECO:0000313" key="3">
    <source>
        <dbReference type="Proteomes" id="UP000057158"/>
    </source>
</evidence>
<gene>
    <name evidence="2" type="ORF">DSOUD_1518</name>
</gene>
<organism evidence="2 3">
    <name type="scientific">Desulfuromonas soudanensis</name>
    <dbReference type="NCBI Taxonomy" id="1603606"/>
    <lineage>
        <taxon>Bacteria</taxon>
        <taxon>Pseudomonadati</taxon>
        <taxon>Thermodesulfobacteriota</taxon>
        <taxon>Desulfuromonadia</taxon>
        <taxon>Desulfuromonadales</taxon>
        <taxon>Desulfuromonadaceae</taxon>
        <taxon>Desulfuromonas</taxon>
    </lineage>
</organism>
<sequence length="338" mass="35821">MRQWIRNSFLAVLAAGLFIGMVSEPAWAKNPKNVIFVIGDSLSDPGNLFALTGFWPPSPPYAQRNCNGPVWTEYLSADLGIPVDSRAFGGALSGVFLQEGVPVSNFNSVQNPPAIPGLPGVSEEIDALLAEYPEGLNPSALYVIWAGPNDFFLGLVQQGMMEQILAKTAENIADSVCKLGTAGARHFAVGNMPDIGLTPFARDLGPEAQALFSQTIAQFNAGLEQTLSNLPAACAETMEILDTARILQDISGDPATFALTNVTEACLTFPVGLPPVVCANPDEYLFWDSVHPTTAVQAIFADKFRAAFCGTGDATPGLKGRPAGMPPAAWRGVCYGSR</sequence>
<dbReference type="Proteomes" id="UP000057158">
    <property type="component" value="Chromosome"/>
</dbReference>
<proteinExistence type="predicted"/>
<name>A0A0M4D607_9BACT</name>
<dbReference type="STRING" id="1603606.DSOUD_1518"/>